<evidence type="ECO:0000313" key="2">
    <source>
        <dbReference type="Proteomes" id="UP000281553"/>
    </source>
</evidence>
<proteinExistence type="predicted"/>
<accession>A0A3P6P1M4</accession>
<dbReference type="Proteomes" id="UP000281553">
    <property type="component" value="Unassembled WGS sequence"/>
</dbReference>
<reference evidence="1 2" key="1">
    <citation type="submission" date="2018-11" db="EMBL/GenBank/DDBJ databases">
        <authorList>
            <consortium name="Pathogen Informatics"/>
        </authorList>
    </citation>
    <scope>NUCLEOTIDE SEQUENCE [LARGE SCALE GENOMIC DNA]</scope>
</reference>
<keyword evidence="2" id="KW-1185">Reference proteome</keyword>
<name>A0A3P6P1M4_DIBLA</name>
<gene>
    <name evidence="1" type="ORF">DILT_LOCUS109</name>
</gene>
<evidence type="ECO:0000313" key="1">
    <source>
        <dbReference type="EMBL" id="VDK30129.1"/>
    </source>
</evidence>
<dbReference type="EMBL" id="UYRU01000398">
    <property type="protein sequence ID" value="VDK30129.1"/>
    <property type="molecule type" value="Genomic_DNA"/>
</dbReference>
<sequence>MAEMLFKLNSRRASKDDDRRAENHCLTLMKLVPGKETAPELDLFTFKQAVYSLAFGLKNILSVYGHDVQIVQSPRHFCTQ</sequence>
<protein>
    <submittedName>
        <fullName evidence="1">Uncharacterized protein</fullName>
    </submittedName>
</protein>
<organism evidence="1 2">
    <name type="scientific">Dibothriocephalus latus</name>
    <name type="common">Fish tapeworm</name>
    <name type="synonym">Diphyllobothrium latum</name>
    <dbReference type="NCBI Taxonomy" id="60516"/>
    <lineage>
        <taxon>Eukaryota</taxon>
        <taxon>Metazoa</taxon>
        <taxon>Spiralia</taxon>
        <taxon>Lophotrochozoa</taxon>
        <taxon>Platyhelminthes</taxon>
        <taxon>Cestoda</taxon>
        <taxon>Eucestoda</taxon>
        <taxon>Diphyllobothriidea</taxon>
        <taxon>Diphyllobothriidae</taxon>
        <taxon>Dibothriocephalus</taxon>
    </lineage>
</organism>
<dbReference type="AlphaFoldDB" id="A0A3P6P1M4"/>